<keyword evidence="2" id="KW-1133">Transmembrane helix</keyword>
<reference evidence="4 6" key="2">
    <citation type="journal article" date="2014" name="BMC Genomics">
        <title>An improved genome release (version Mt4.0) for the model legume Medicago truncatula.</title>
        <authorList>
            <person name="Tang H."/>
            <person name="Krishnakumar V."/>
            <person name="Bidwell S."/>
            <person name="Rosen B."/>
            <person name="Chan A."/>
            <person name="Zhou S."/>
            <person name="Gentzbittel L."/>
            <person name="Childs K.L."/>
            <person name="Yandell M."/>
            <person name="Gundlach H."/>
            <person name="Mayer K.F."/>
            <person name="Schwartz D.C."/>
            <person name="Town C.D."/>
        </authorList>
    </citation>
    <scope>GENOME REANNOTATION</scope>
    <source>
        <strain evidence="4">A17</strain>
        <strain evidence="5 6">cv. Jemalong A17</strain>
    </source>
</reference>
<sequence>MASFWSFSSIFLALIACNCSLALASAKTMHISTISAAPTTLPEAPLFSPAMSPDMEPLFPSPGGVAYSPSDSSLPTIPSSPSPPNPDISTHQGPVSAFPPSESMPPALGPSSQGSSLLMYSILHLAIMLVCIIQLHGKMSLIIQSLTVRKEAFNDSACCALHIKI</sequence>
<feature type="chain" id="PRO_5014500828" evidence="3">
    <location>
        <begin position="27"/>
        <end position="165"/>
    </location>
</feature>
<dbReference type="PANTHER" id="PTHR35725:SF4">
    <property type="entry name" value="CLASSICAL ARABINOGALACTAN PROTEIN 26"/>
    <property type="match status" value="1"/>
</dbReference>
<name>A0A072VPB9_MEDTR</name>
<dbReference type="STRING" id="3880.A0A072VPB9"/>
<feature type="signal peptide" evidence="3">
    <location>
        <begin position="1"/>
        <end position="26"/>
    </location>
</feature>
<gene>
    <name evidence="4" type="ordered locus">MTR_1g088970</name>
</gene>
<reference evidence="4 6" key="1">
    <citation type="journal article" date="2011" name="Nature">
        <title>The Medicago genome provides insight into the evolution of rhizobial symbioses.</title>
        <authorList>
            <person name="Young N.D."/>
            <person name="Debelle F."/>
            <person name="Oldroyd G.E."/>
            <person name="Geurts R."/>
            <person name="Cannon S.B."/>
            <person name="Udvardi M.K."/>
            <person name="Benedito V.A."/>
            <person name="Mayer K.F."/>
            <person name="Gouzy J."/>
            <person name="Schoof H."/>
            <person name="Van de Peer Y."/>
            <person name="Proost S."/>
            <person name="Cook D.R."/>
            <person name="Meyers B.C."/>
            <person name="Spannagl M."/>
            <person name="Cheung F."/>
            <person name="De Mita S."/>
            <person name="Krishnakumar V."/>
            <person name="Gundlach H."/>
            <person name="Zhou S."/>
            <person name="Mudge J."/>
            <person name="Bharti A.K."/>
            <person name="Murray J.D."/>
            <person name="Naoumkina M.A."/>
            <person name="Rosen B."/>
            <person name="Silverstein K.A."/>
            <person name="Tang H."/>
            <person name="Rombauts S."/>
            <person name="Zhao P.X."/>
            <person name="Zhou P."/>
            <person name="Barbe V."/>
            <person name="Bardou P."/>
            <person name="Bechner M."/>
            <person name="Bellec A."/>
            <person name="Berger A."/>
            <person name="Berges H."/>
            <person name="Bidwell S."/>
            <person name="Bisseling T."/>
            <person name="Choisne N."/>
            <person name="Couloux A."/>
            <person name="Denny R."/>
            <person name="Deshpande S."/>
            <person name="Dai X."/>
            <person name="Doyle J.J."/>
            <person name="Dudez A.M."/>
            <person name="Farmer A.D."/>
            <person name="Fouteau S."/>
            <person name="Franken C."/>
            <person name="Gibelin C."/>
            <person name="Gish J."/>
            <person name="Goldstein S."/>
            <person name="Gonzalez A.J."/>
            <person name="Green P.J."/>
            <person name="Hallab A."/>
            <person name="Hartog M."/>
            <person name="Hua A."/>
            <person name="Humphray S.J."/>
            <person name="Jeong D.H."/>
            <person name="Jing Y."/>
            <person name="Jocker A."/>
            <person name="Kenton S.M."/>
            <person name="Kim D.J."/>
            <person name="Klee K."/>
            <person name="Lai H."/>
            <person name="Lang C."/>
            <person name="Lin S."/>
            <person name="Macmil S.L."/>
            <person name="Magdelenat G."/>
            <person name="Matthews L."/>
            <person name="McCorrison J."/>
            <person name="Monaghan E.L."/>
            <person name="Mun J.H."/>
            <person name="Najar F.Z."/>
            <person name="Nicholson C."/>
            <person name="Noirot C."/>
            <person name="O'Bleness M."/>
            <person name="Paule C.R."/>
            <person name="Poulain J."/>
            <person name="Prion F."/>
            <person name="Qin B."/>
            <person name="Qu C."/>
            <person name="Retzel E.F."/>
            <person name="Riddle C."/>
            <person name="Sallet E."/>
            <person name="Samain S."/>
            <person name="Samson N."/>
            <person name="Sanders I."/>
            <person name="Saurat O."/>
            <person name="Scarpelli C."/>
            <person name="Schiex T."/>
            <person name="Segurens B."/>
            <person name="Severin A.J."/>
            <person name="Sherrier D.J."/>
            <person name="Shi R."/>
            <person name="Sims S."/>
            <person name="Singer S.R."/>
            <person name="Sinharoy S."/>
            <person name="Sterck L."/>
            <person name="Viollet A."/>
            <person name="Wang B.B."/>
            <person name="Wang K."/>
            <person name="Wang M."/>
            <person name="Wang X."/>
            <person name="Warfsmann J."/>
            <person name="Weissenbach J."/>
            <person name="White D.D."/>
            <person name="White J.D."/>
            <person name="Wiley G.B."/>
            <person name="Wincker P."/>
            <person name="Xing Y."/>
            <person name="Yang L."/>
            <person name="Yao Z."/>
            <person name="Ying F."/>
            <person name="Zhai J."/>
            <person name="Zhou L."/>
            <person name="Zuber A."/>
            <person name="Denarie J."/>
            <person name="Dixon R.A."/>
            <person name="May G.D."/>
            <person name="Schwartz D.C."/>
            <person name="Rogers J."/>
            <person name="Quetier F."/>
            <person name="Town C.D."/>
            <person name="Roe B.A."/>
        </authorList>
    </citation>
    <scope>NUCLEOTIDE SEQUENCE [LARGE SCALE GENOMIC DNA]</scope>
    <source>
        <strain evidence="4">A17</strain>
        <strain evidence="5 6">cv. Jemalong A17</strain>
    </source>
</reference>
<dbReference type="EMBL" id="CM001217">
    <property type="protein sequence ID" value="KEH43263.1"/>
    <property type="molecule type" value="Genomic_DNA"/>
</dbReference>
<dbReference type="HOGENOM" id="CLU_121177_0_0_1"/>
<feature type="compositionally biased region" description="Low complexity" evidence="1">
    <location>
        <begin position="68"/>
        <end position="77"/>
    </location>
</feature>
<dbReference type="InterPro" id="IPR039346">
    <property type="entry name" value="AGP25/26"/>
</dbReference>
<protein>
    <submittedName>
        <fullName evidence="4">Transmembrane protein, putative</fullName>
    </submittedName>
</protein>
<dbReference type="Proteomes" id="UP000002051">
    <property type="component" value="Unassembled WGS sequence"/>
</dbReference>
<evidence type="ECO:0000256" key="2">
    <source>
        <dbReference type="SAM" id="Phobius"/>
    </source>
</evidence>
<proteinExistence type="predicted"/>
<dbReference type="AlphaFoldDB" id="A0A072VPB9"/>
<keyword evidence="6" id="KW-1185">Reference proteome</keyword>
<reference evidence="5" key="3">
    <citation type="submission" date="2015-04" db="UniProtKB">
        <authorList>
            <consortium name="EnsemblPlants"/>
        </authorList>
    </citation>
    <scope>IDENTIFICATION</scope>
    <source>
        <strain evidence="5">cv. Jemalong A17</strain>
    </source>
</reference>
<dbReference type="EnsemblPlants" id="KEH43263">
    <property type="protein sequence ID" value="KEH43263"/>
    <property type="gene ID" value="MTR_1g088970"/>
</dbReference>
<keyword evidence="2" id="KW-0472">Membrane</keyword>
<keyword evidence="2 4" id="KW-0812">Transmembrane</keyword>
<accession>A0A072VPB9</accession>
<evidence type="ECO:0000313" key="6">
    <source>
        <dbReference type="Proteomes" id="UP000002051"/>
    </source>
</evidence>
<dbReference type="PANTHER" id="PTHR35725">
    <property type="entry name" value="CLASSICAL ARABINOGALACTAN PROTEIN 26"/>
    <property type="match status" value="1"/>
</dbReference>
<evidence type="ECO:0000256" key="3">
    <source>
        <dbReference type="SAM" id="SignalP"/>
    </source>
</evidence>
<feature type="region of interest" description="Disordered" evidence="1">
    <location>
        <begin position="59"/>
        <end position="109"/>
    </location>
</feature>
<organism evidence="4 6">
    <name type="scientific">Medicago truncatula</name>
    <name type="common">Barrel medic</name>
    <name type="synonym">Medicago tribuloides</name>
    <dbReference type="NCBI Taxonomy" id="3880"/>
    <lineage>
        <taxon>Eukaryota</taxon>
        <taxon>Viridiplantae</taxon>
        <taxon>Streptophyta</taxon>
        <taxon>Embryophyta</taxon>
        <taxon>Tracheophyta</taxon>
        <taxon>Spermatophyta</taxon>
        <taxon>Magnoliopsida</taxon>
        <taxon>eudicotyledons</taxon>
        <taxon>Gunneridae</taxon>
        <taxon>Pentapetalae</taxon>
        <taxon>rosids</taxon>
        <taxon>fabids</taxon>
        <taxon>Fabales</taxon>
        <taxon>Fabaceae</taxon>
        <taxon>Papilionoideae</taxon>
        <taxon>50 kb inversion clade</taxon>
        <taxon>NPAAA clade</taxon>
        <taxon>Hologalegina</taxon>
        <taxon>IRL clade</taxon>
        <taxon>Trifolieae</taxon>
        <taxon>Medicago</taxon>
    </lineage>
</organism>
<keyword evidence="3" id="KW-0732">Signal</keyword>
<evidence type="ECO:0000313" key="5">
    <source>
        <dbReference type="EnsemblPlants" id="KEH43263"/>
    </source>
</evidence>
<feature type="transmembrane region" description="Helical" evidence="2">
    <location>
        <begin position="117"/>
        <end position="135"/>
    </location>
</feature>
<evidence type="ECO:0000313" key="4">
    <source>
        <dbReference type="EMBL" id="KEH43263.1"/>
    </source>
</evidence>
<evidence type="ECO:0000256" key="1">
    <source>
        <dbReference type="SAM" id="MobiDB-lite"/>
    </source>
</evidence>